<keyword evidence="3" id="KW-1185">Reference proteome</keyword>
<evidence type="ECO:0008006" key="4">
    <source>
        <dbReference type="Google" id="ProtNLM"/>
    </source>
</evidence>
<feature type="chain" id="PRO_5045855242" description="Secreted protein" evidence="1">
    <location>
        <begin position="29"/>
        <end position="213"/>
    </location>
</feature>
<dbReference type="EMBL" id="CP023693">
    <property type="protein sequence ID" value="QEV31597.1"/>
    <property type="molecule type" value="Genomic_DNA"/>
</dbReference>
<dbReference type="GeneID" id="95453121"/>
<proteinExistence type="predicted"/>
<evidence type="ECO:0000313" key="2">
    <source>
        <dbReference type="EMBL" id="QEV31597.1"/>
    </source>
</evidence>
<feature type="signal peptide" evidence="1">
    <location>
        <begin position="1"/>
        <end position="28"/>
    </location>
</feature>
<protein>
    <recommendedName>
        <fullName evidence="4">Secreted protein</fullName>
    </recommendedName>
</protein>
<accession>A0ABX6BCA1</accession>
<organism evidence="2 3">
    <name type="scientific">Streptomyces cinereoruber</name>
    <dbReference type="NCBI Taxonomy" id="67260"/>
    <lineage>
        <taxon>Bacteria</taxon>
        <taxon>Bacillati</taxon>
        <taxon>Actinomycetota</taxon>
        <taxon>Actinomycetes</taxon>
        <taxon>Kitasatosporales</taxon>
        <taxon>Streptomycetaceae</taxon>
        <taxon>Streptomyces</taxon>
    </lineage>
</organism>
<keyword evidence="1" id="KW-0732">Signal</keyword>
<gene>
    <name evidence="2" type="ORF">CP977_04985</name>
</gene>
<dbReference type="RefSeq" id="WP_062757952.1">
    <property type="nucleotide sequence ID" value="NZ_BMSJ01000004.1"/>
</dbReference>
<name>A0ABX6BCA1_9ACTN</name>
<sequence>MKKTIRKTAVVAGAATAALALAVTPAMAVPSTVWTVSPAPSPVPVSATNTGNIVLSVNGIAMTCTKSAATASMSSATGNPATVASISAISFGATGAPCTSVLGNVTTVATTPWTIVAQDYNSSTGITSGYVGNVDAKVTVGACVFRVTGKASGTYQNSTGKLAVNSVAGELTVVSSTSCGAAVPVGAKPLFKGAYLVKKTGTTIIPTIVGSNP</sequence>
<dbReference type="Proteomes" id="UP000326029">
    <property type="component" value="Chromosome"/>
</dbReference>
<evidence type="ECO:0000313" key="3">
    <source>
        <dbReference type="Proteomes" id="UP000326029"/>
    </source>
</evidence>
<evidence type="ECO:0000256" key="1">
    <source>
        <dbReference type="SAM" id="SignalP"/>
    </source>
</evidence>
<reference evidence="2 3" key="1">
    <citation type="submission" date="2017-09" db="EMBL/GenBank/DDBJ databases">
        <authorList>
            <person name="Lee N."/>
            <person name="Cho B.-K."/>
        </authorList>
    </citation>
    <scope>NUCLEOTIDE SEQUENCE [LARGE SCALE GENOMIC DNA]</scope>
    <source>
        <strain evidence="2 3">ATCC 19740</strain>
    </source>
</reference>